<feature type="compositionally biased region" description="Polar residues" evidence="2">
    <location>
        <begin position="131"/>
        <end position="142"/>
    </location>
</feature>
<evidence type="ECO:0000313" key="5">
    <source>
        <dbReference type="WBParaSite" id="nRc.2.0.1.t25201-RA"/>
    </source>
</evidence>
<feature type="compositionally biased region" description="Acidic residues" evidence="2">
    <location>
        <begin position="103"/>
        <end position="112"/>
    </location>
</feature>
<protein>
    <submittedName>
        <fullName evidence="5">Actin interacting protein 3-like C-terminal domain-containing protein</fullName>
    </submittedName>
</protein>
<feature type="region of interest" description="Disordered" evidence="2">
    <location>
        <begin position="397"/>
        <end position="420"/>
    </location>
</feature>
<evidence type="ECO:0000259" key="3">
    <source>
        <dbReference type="Pfam" id="PF03915"/>
    </source>
</evidence>
<feature type="compositionally biased region" description="Polar residues" evidence="2">
    <location>
        <begin position="231"/>
        <end position="244"/>
    </location>
</feature>
<keyword evidence="1" id="KW-0175">Coiled coil</keyword>
<proteinExistence type="predicted"/>
<dbReference type="PANTHER" id="PTHR22741:SF10">
    <property type="entry name" value="COILED-COIL DOMAIN-CONTAINING PROTEIN CG32809"/>
    <property type="match status" value="1"/>
</dbReference>
<keyword evidence="4" id="KW-1185">Reference proteome</keyword>
<evidence type="ECO:0000313" key="4">
    <source>
        <dbReference type="Proteomes" id="UP000887565"/>
    </source>
</evidence>
<accession>A0A915JFD5</accession>
<feature type="compositionally biased region" description="Polar residues" evidence="2">
    <location>
        <begin position="256"/>
        <end position="265"/>
    </location>
</feature>
<evidence type="ECO:0000256" key="1">
    <source>
        <dbReference type="ARBA" id="ARBA00023054"/>
    </source>
</evidence>
<feature type="domain" description="Actin interacting protein 3-like C-terminal" evidence="3">
    <location>
        <begin position="281"/>
        <end position="416"/>
    </location>
</feature>
<feature type="compositionally biased region" description="Basic and acidic residues" evidence="2">
    <location>
        <begin position="407"/>
        <end position="419"/>
    </location>
</feature>
<dbReference type="Proteomes" id="UP000887565">
    <property type="component" value="Unplaced"/>
</dbReference>
<reference evidence="5" key="1">
    <citation type="submission" date="2022-11" db="UniProtKB">
        <authorList>
            <consortium name="WormBaseParasite"/>
        </authorList>
    </citation>
    <scope>IDENTIFICATION</scope>
</reference>
<dbReference type="AlphaFoldDB" id="A0A915JFD5"/>
<feature type="region of interest" description="Disordered" evidence="2">
    <location>
        <begin position="103"/>
        <end position="269"/>
    </location>
</feature>
<dbReference type="PANTHER" id="PTHR22741">
    <property type="entry name" value="P140CAP/SNIP-RELATED"/>
    <property type="match status" value="1"/>
</dbReference>
<evidence type="ECO:0000256" key="2">
    <source>
        <dbReference type="SAM" id="MobiDB-lite"/>
    </source>
</evidence>
<organism evidence="4 5">
    <name type="scientific">Romanomermis culicivorax</name>
    <name type="common">Nematode worm</name>
    <dbReference type="NCBI Taxonomy" id="13658"/>
    <lineage>
        <taxon>Eukaryota</taxon>
        <taxon>Metazoa</taxon>
        <taxon>Ecdysozoa</taxon>
        <taxon>Nematoda</taxon>
        <taxon>Enoplea</taxon>
        <taxon>Dorylaimia</taxon>
        <taxon>Mermithida</taxon>
        <taxon>Mermithoidea</taxon>
        <taxon>Mermithidae</taxon>
        <taxon>Romanomermis</taxon>
    </lineage>
</organism>
<dbReference type="Pfam" id="PF03915">
    <property type="entry name" value="AIP3"/>
    <property type="match status" value="1"/>
</dbReference>
<dbReference type="WBParaSite" id="nRc.2.0.1.t25201-RA">
    <property type="protein sequence ID" value="nRc.2.0.1.t25201-RA"/>
    <property type="gene ID" value="nRc.2.0.1.g25201"/>
</dbReference>
<name>A0A915JFD5_ROMCU</name>
<dbReference type="InterPro" id="IPR022782">
    <property type="entry name" value="AIP3-like_C"/>
</dbReference>
<feature type="compositionally biased region" description="Polar residues" evidence="2">
    <location>
        <begin position="157"/>
        <end position="170"/>
    </location>
</feature>
<sequence>MGTYSATILRSSHVYAATSDGVKNLEKWDDDDELVRFAIDDSVSSRDKSNRNVLNNARLMLNRAKLEVRHRWASISSNLNKAIVKTRQYSFLKGPASNEIVEENGNAEDSGIEETNSSHSTKDNAKPCLKLSNTLDGSNAKTSSKHKRRTTFAPMGQKSNTLDYKSTNSKKNGRFSLRNTNQQSRKHIDKIDFSNDKGDNDKEIEQINGDETTDDHRDFGYMDDDPGIMSESETSATRNASGRNKITKLANKDSNSKLPSSTSTNDIRREKDVAKSLGLAFLHYQGETKRILLPNEICSLTDVKQLFAKAFRGSLTVGYLQSPFVKIYIQDPTRQDVYYELDDLNEIRDRTVLKLHEQPRPTSPSAAANTFCSITDHAQSNQPSVFLPINKCNNDSNPDYGMLDGLRPQDPKQDQKENDSPTTFITKVENQKFSSSVANDVIPIAKNCCGERSPRSLMSGHGERIRYSSVEPPAKPYRCFGGAKLSMGQYNRRRSRSPPNGLGVQ</sequence>
<dbReference type="GO" id="GO:0005737">
    <property type="term" value="C:cytoplasm"/>
    <property type="evidence" value="ECO:0007669"/>
    <property type="project" value="TreeGrafter"/>
</dbReference>
<feature type="compositionally biased region" description="Basic and acidic residues" evidence="2">
    <location>
        <begin position="189"/>
        <end position="205"/>
    </location>
</feature>
<dbReference type="InterPro" id="IPR051825">
    <property type="entry name" value="SRCIN1"/>
</dbReference>